<evidence type="ECO:0000256" key="2">
    <source>
        <dbReference type="ARBA" id="ARBA00003120"/>
    </source>
</evidence>
<dbReference type="FunFam" id="3.40.640.10:FF:000084">
    <property type="entry name" value="IscS-like cysteine desulfurase"/>
    <property type="match status" value="1"/>
</dbReference>
<evidence type="ECO:0000256" key="10">
    <source>
        <dbReference type="ARBA" id="ARBA00023231"/>
    </source>
</evidence>
<comment type="caution">
    <text evidence="15">The sequence shown here is derived from an EMBL/GenBank/DDBJ whole genome shotgun (WGS) entry which is preliminary data.</text>
</comment>
<keyword evidence="6" id="KW-0479">Metal-binding</keyword>
<dbReference type="SUPFAM" id="SSF53383">
    <property type="entry name" value="PLP-dependent transferases"/>
    <property type="match status" value="1"/>
</dbReference>
<dbReference type="EC" id="2.8.1.7" evidence="4"/>
<proteinExistence type="inferred from homology"/>
<dbReference type="Proteomes" id="UP000009336">
    <property type="component" value="Unassembled WGS sequence"/>
</dbReference>
<evidence type="ECO:0000256" key="7">
    <source>
        <dbReference type="ARBA" id="ARBA00022898"/>
    </source>
</evidence>
<dbReference type="eggNOG" id="COG1104">
    <property type="taxonomic scope" value="Bacteria"/>
</dbReference>
<protein>
    <recommendedName>
        <fullName evidence="4">cysteine desulfurase</fullName>
        <ecNumber evidence="4">2.8.1.7</ecNumber>
    </recommendedName>
    <alternativeName>
        <fullName evidence="11">Nitrogenase metalloclusters biosynthesis protein NifS</fullName>
    </alternativeName>
</protein>
<dbReference type="HOGENOM" id="CLU_003433_0_0_6"/>
<evidence type="ECO:0000256" key="11">
    <source>
        <dbReference type="ARBA" id="ARBA00031911"/>
    </source>
</evidence>
<dbReference type="InterPro" id="IPR020578">
    <property type="entry name" value="Aminotrans_V_PyrdxlP_BS"/>
</dbReference>
<dbReference type="AlphaFoldDB" id="K8X3C3"/>
<evidence type="ECO:0000256" key="6">
    <source>
        <dbReference type="ARBA" id="ARBA00022723"/>
    </source>
</evidence>
<dbReference type="Gene3D" id="3.90.1150.10">
    <property type="entry name" value="Aspartate Aminotransferase, domain 1"/>
    <property type="match status" value="1"/>
</dbReference>
<evidence type="ECO:0000256" key="4">
    <source>
        <dbReference type="ARBA" id="ARBA00012239"/>
    </source>
</evidence>
<dbReference type="PIRSF" id="PIRSF005572">
    <property type="entry name" value="NifS"/>
    <property type="match status" value="1"/>
</dbReference>
<dbReference type="RefSeq" id="WP_008911171.1">
    <property type="nucleotide sequence ID" value="NZ_KB233222.1"/>
</dbReference>
<evidence type="ECO:0000256" key="5">
    <source>
        <dbReference type="ARBA" id="ARBA00022679"/>
    </source>
</evidence>
<evidence type="ECO:0000313" key="16">
    <source>
        <dbReference type="Proteomes" id="UP000009336"/>
    </source>
</evidence>
<sequence length="379" mass="40968">MPTIYLDFNASTPIHPLVQKNIQSLLDCVYGNPSSNHWASKNAKSYLNKARKHIAALIGAEPDEIIFTSGGTESNNLALKGRFFSLYNNVAQQHIITQVTEHPSILHPLAFLERLGAKITYLPVDSTGRVNPEDVNNAIISETTLISIMHANNETGTLQPIEEIGLIAKQHNICFHTDAAQSIGKIPVDVNKMNVDLLSIAGHKLYAPKGVGALYIRRGTALEPVNHGAGHEQGIRAGTESILLATALGTACELAKKELYNHNIRSLRDYFWLQLNDTFGDNVVLNGHEIERLPNTLNISFLNHIGANVLAGLDGIAASTGSACHEGQTTISPVLAAMGIDSKIGMGAIRFSLGYGIEKSDIDQVVNQLRCTISDSPTV</sequence>
<dbReference type="STRING" id="1141662.OOA_05696"/>
<evidence type="ECO:0000259" key="14">
    <source>
        <dbReference type="Pfam" id="PF00266"/>
    </source>
</evidence>
<comment type="catalytic activity">
    <reaction evidence="12">
        <text>(sulfur carrier)-H + L-cysteine = (sulfur carrier)-SH + L-alanine</text>
        <dbReference type="Rhea" id="RHEA:43892"/>
        <dbReference type="Rhea" id="RHEA-COMP:14737"/>
        <dbReference type="Rhea" id="RHEA-COMP:14739"/>
        <dbReference type="ChEBI" id="CHEBI:29917"/>
        <dbReference type="ChEBI" id="CHEBI:35235"/>
        <dbReference type="ChEBI" id="CHEBI:57972"/>
        <dbReference type="ChEBI" id="CHEBI:64428"/>
        <dbReference type="EC" id="2.8.1.7"/>
    </reaction>
</comment>
<reference evidence="15 16" key="1">
    <citation type="journal article" date="2012" name="BMC Genomics">
        <title>Comparative genomics of bacteria in the genus Providencia isolated from wild Drosophila melanogaster.</title>
        <authorList>
            <person name="Galac M.R."/>
            <person name="Lazzaro B.P."/>
        </authorList>
    </citation>
    <scope>NUCLEOTIDE SEQUENCE [LARGE SCALE GENOMIC DNA]</scope>
    <source>
        <strain evidence="15 16">DSM 19968</strain>
    </source>
</reference>
<comment type="function">
    <text evidence="2">Catalyzes the removal of elemental sulfur atoms from cysteine to produce alanine. Seems to participate in the biosynthesis of the nitrogenase metalloclusters by providing the inorganic sulfur required for the Fe-S core formation.</text>
</comment>
<dbReference type="InterPro" id="IPR016454">
    <property type="entry name" value="Cysteine_dSase"/>
</dbReference>
<dbReference type="InterPro" id="IPR015424">
    <property type="entry name" value="PyrdxlP-dep_Trfase"/>
</dbReference>
<dbReference type="InterPro" id="IPR015421">
    <property type="entry name" value="PyrdxlP-dep_Trfase_major"/>
</dbReference>
<dbReference type="EMBL" id="AKKL01000016">
    <property type="protein sequence ID" value="EKT62945.1"/>
    <property type="molecule type" value="Genomic_DNA"/>
</dbReference>
<keyword evidence="9" id="KW-0411">Iron-sulfur</keyword>
<dbReference type="GO" id="GO:0031071">
    <property type="term" value="F:cysteine desulfurase activity"/>
    <property type="evidence" value="ECO:0007669"/>
    <property type="project" value="UniProtKB-EC"/>
</dbReference>
<dbReference type="InterPro" id="IPR000192">
    <property type="entry name" value="Aminotrans_V_dom"/>
</dbReference>
<dbReference type="PATRIC" id="fig|1141662.3.peg.1156"/>
<organism evidence="15 16">
    <name type="scientific">Providencia burhodogranariea DSM 19968</name>
    <dbReference type="NCBI Taxonomy" id="1141662"/>
    <lineage>
        <taxon>Bacteria</taxon>
        <taxon>Pseudomonadati</taxon>
        <taxon>Pseudomonadota</taxon>
        <taxon>Gammaproteobacteria</taxon>
        <taxon>Enterobacterales</taxon>
        <taxon>Morganellaceae</taxon>
        <taxon>Providencia</taxon>
    </lineage>
</organism>
<evidence type="ECO:0000256" key="9">
    <source>
        <dbReference type="ARBA" id="ARBA00023014"/>
    </source>
</evidence>
<dbReference type="GO" id="GO:0051536">
    <property type="term" value="F:iron-sulfur cluster binding"/>
    <property type="evidence" value="ECO:0007669"/>
    <property type="project" value="UniProtKB-KW"/>
</dbReference>
<feature type="domain" description="Aminotransferase class V" evidence="14">
    <location>
        <begin position="4"/>
        <end position="365"/>
    </location>
</feature>
<evidence type="ECO:0000256" key="1">
    <source>
        <dbReference type="ARBA" id="ARBA00001933"/>
    </source>
</evidence>
<comment type="cofactor">
    <cofactor evidence="1 13">
        <name>pyridoxal 5'-phosphate</name>
        <dbReference type="ChEBI" id="CHEBI:597326"/>
    </cofactor>
</comment>
<dbReference type="OrthoDB" id="9808002at2"/>
<comment type="similarity">
    <text evidence="3">Belongs to the class-V pyridoxal-phosphate-dependent aminotransferase family. NifS/IscS subfamily.</text>
</comment>
<gene>
    <name evidence="15" type="ORF">OOA_05696</name>
</gene>
<dbReference type="InterPro" id="IPR015422">
    <property type="entry name" value="PyrdxlP-dep_Trfase_small"/>
</dbReference>
<dbReference type="GO" id="GO:0046872">
    <property type="term" value="F:metal ion binding"/>
    <property type="evidence" value="ECO:0007669"/>
    <property type="project" value="UniProtKB-KW"/>
</dbReference>
<keyword evidence="8" id="KW-0408">Iron</keyword>
<dbReference type="Gene3D" id="3.40.640.10">
    <property type="entry name" value="Type I PLP-dependent aspartate aminotransferase-like (Major domain)"/>
    <property type="match status" value="1"/>
</dbReference>
<evidence type="ECO:0000313" key="15">
    <source>
        <dbReference type="EMBL" id="EKT62945.1"/>
    </source>
</evidence>
<keyword evidence="7" id="KW-0663">Pyridoxal phosphate</keyword>
<evidence type="ECO:0000256" key="8">
    <source>
        <dbReference type="ARBA" id="ARBA00023004"/>
    </source>
</evidence>
<dbReference type="Gene3D" id="1.10.260.50">
    <property type="match status" value="1"/>
</dbReference>
<dbReference type="PANTHER" id="PTHR11601:SF34">
    <property type="entry name" value="CYSTEINE DESULFURASE"/>
    <property type="match status" value="1"/>
</dbReference>
<name>K8X3C3_9GAMM</name>
<dbReference type="Pfam" id="PF00266">
    <property type="entry name" value="Aminotran_5"/>
    <property type="match status" value="1"/>
</dbReference>
<keyword evidence="5" id="KW-0808">Transferase</keyword>
<dbReference type="PROSITE" id="PS00595">
    <property type="entry name" value="AA_TRANSFER_CLASS_5"/>
    <property type="match status" value="1"/>
</dbReference>
<evidence type="ECO:0000256" key="12">
    <source>
        <dbReference type="ARBA" id="ARBA00050776"/>
    </source>
</evidence>
<evidence type="ECO:0000256" key="3">
    <source>
        <dbReference type="ARBA" id="ARBA00006490"/>
    </source>
</evidence>
<accession>K8X3C3</accession>
<keyword evidence="10" id="KW-0535">Nitrogen fixation</keyword>
<dbReference type="PANTHER" id="PTHR11601">
    <property type="entry name" value="CYSTEINE DESULFURYLASE FAMILY MEMBER"/>
    <property type="match status" value="1"/>
</dbReference>
<keyword evidence="16" id="KW-1185">Reference proteome</keyword>
<evidence type="ECO:0000256" key="13">
    <source>
        <dbReference type="RuleBase" id="RU004504"/>
    </source>
</evidence>